<dbReference type="CDD" id="cd04301">
    <property type="entry name" value="NAT_SF"/>
    <property type="match status" value="1"/>
</dbReference>
<reference evidence="2 3" key="1">
    <citation type="journal article" date="2015" name="Genome Biol. Evol.">
        <title>Phylogenomic analyses indicate that early fungi evolved digesting cell walls of algal ancestors of land plants.</title>
        <authorList>
            <person name="Chang Y."/>
            <person name="Wang S."/>
            <person name="Sekimoto S."/>
            <person name="Aerts A.L."/>
            <person name="Choi C."/>
            <person name="Clum A."/>
            <person name="LaButti K.M."/>
            <person name="Lindquist E.A."/>
            <person name="Yee Ngan C."/>
            <person name="Ohm R.A."/>
            <person name="Salamov A.A."/>
            <person name="Grigoriev I.V."/>
            <person name="Spatafora J.W."/>
            <person name="Berbee M.L."/>
        </authorList>
    </citation>
    <scope>NUCLEOTIDE SEQUENCE [LARGE SCALE GENOMIC DNA]</scope>
    <source>
        <strain evidence="2 3">JEL478</strain>
    </source>
</reference>
<dbReference type="OrthoDB" id="2154262at2759"/>
<protein>
    <recommendedName>
        <fullName evidence="1">N-acetyltransferase domain-containing protein</fullName>
    </recommendedName>
</protein>
<dbReference type="EMBL" id="KQ965742">
    <property type="protein sequence ID" value="KXS18402.1"/>
    <property type="molecule type" value="Genomic_DNA"/>
</dbReference>
<proteinExistence type="predicted"/>
<keyword evidence="3" id="KW-1185">Reference proteome</keyword>
<dbReference type="Gene3D" id="3.40.630.30">
    <property type="match status" value="1"/>
</dbReference>
<dbReference type="GO" id="GO:0016747">
    <property type="term" value="F:acyltransferase activity, transferring groups other than amino-acyl groups"/>
    <property type="evidence" value="ECO:0007669"/>
    <property type="project" value="InterPro"/>
</dbReference>
<organism evidence="2 3">
    <name type="scientific">Gonapodya prolifera (strain JEL478)</name>
    <name type="common">Monoblepharis prolifera</name>
    <dbReference type="NCBI Taxonomy" id="1344416"/>
    <lineage>
        <taxon>Eukaryota</taxon>
        <taxon>Fungi</taxon>
        <taxon>Fungi incertae sedis</taxon>
        <taxon>Chytridiomycota</taxon>
        <taxon>Chytridiomycota incertae sedis</taxon>
        <taxon>Monoblepharidomycetes</taxon>
        <taxon>Monoblepharidales</taxon>
        <taxon>Gonapodyaceae</taxon>
        <taxon>Gonapodya</taxon>
    </lineage>
</organism>
<dbReference type="SUPFAM" id="SSF55729">
    <property type="entry name" value="Acyl-CoA N-acyltransferases (Nat)"/>
    <property type="match status" value="1"/>
</dbReference>
<feature type="domain" description="N-acetyltransferase" evidence="1">
    <location>
        <begin position="206"/>
        <end position="362"/>
    </location>
</feature>
<gene>
    <name evidence="2" type="ORF">M427DRAFT_132757</name>
</gene>
<evidence type="ECO:0000259" key="1">
    <source>
        <dbReference type="PROSITE" id="PS51186"/>
    </source>
</evidence>
<name>A0A139ANU2_GONPJ</name>
<accession>A0A139ANU2</accession>
<dbReference type="Proteomes" id="UP000070544">
    <property type="component" value="Unassembled WGS sequence"/>
</dbReference>
<dbReference type="InterPro" id="IPR000182">
    <property type="entry name" value="GNAT_dom"/>
</dbReference>
<dbReference type="Pfam" id="PF00583">
    <property type="entry name" value="Acetyltransf_1"/>
    <property type="match status" value="1"/>
</dbReference>
<dbReference type="InterPro" id="IPR016181">
    <property type="entry name" value="Acyl_CoA_acyltransferase"/>
</dbReference>
<sequence length="362" mass="40321">MDFSSVPFESLPIGVTDEPSNLEDLPVHTQSAILHHFRYLLIAERRFFHGDLARPLSIEAAREELTPASNDHHETRVGVVSALQGSSKELAGIVKIKIDFKTGKCTLNAWGDPARGLLLFGGLFKHAVVTNLELLKGYVSTGKFVSGVVPWLDFWVDSKVSVWDPIAAEAGFIFARVYKVLRKDLNGDLDVSQSTTDAAISSMGFRIVPYVSEHDAQSVWQCQQEAFRDHYGHIEDQSFSDWIKDVEGPGQGYNPELFTVAWTSPSPLSPSPKVVGGVLAYDRSYTVEGKAFVYLVFVRKEFRQKGLGSALLQLAFAKLRERGYDHLTLSVDTESKTNAGAIYDRAGMYRVKESCLWRKTLL</sequence>
<dbReference type="AlphaFoldDB" id="A0A139ANU2"/>
<dbReference type="PROSITE" id="PS51186">
    <property type="entry name" value="GNAT"/>
    <property type="match status" value="1"/>
</dbReference>
<evidence type="ECO:0000313" key="3">
    <source>
        <dbReference type="Proteomes" id="UP000070544"/>
    </source>
</evidence>
<evidence type="ECO:0000313" key="2">
    <source>
        <dbReference type="EMBL" id="KXS18402.1"/>
    </source>
</evidence>